<feature type="transmembrane region" description="Helical" evidence="1">
    <location>
        <begin position="72"/>
        <end position="91"/>
    </location>
</feature>
<dbReference type="GO" id="GO:0016787">
    <property type="term" value="F:hydrolase activity"/>
    <property type="evidence" value="ECO:0007669"/>
    <property type="project" value="UniProtKB-KW"/>
</dbReference>
<protein>
    <submittedName>
        <fullName evidence="2">Metal-dependent hydrolase</fullName>
    </submittedName>
</protein>
<accession>A0ABW9H2F6</accession>
<organism evidence="2 3">
    <name type="scientific">Peptococcus simiae</name>
    <dbReference type="NCBI Taxonomy" id="1643805"/>
    <lineage>
        <taxon>Bacteria</taxon>
        <taxon>Bacillati</taxon>
        <taxon>Bacillota</taxon>
        <taxon>Clostridia</taxon>
        <taxon>Eubacteriales</taxon>
        <taxon>Peptococcaceae</taxon>
        <taxon>Peptococcus</taxon>
    </lineage>
</organism>
<sequence length="170" mass="18565">MQGRTHLVGGLAVGLAMLSLERFQMPMEDALVCLGAAAVGSLLPDIDTPESKLGHLVKPLALILNRTTGHRGLTHSPLFVAILYLLLEAIIPGFHDPALFFTVGMLSHLVLDMLNHKGVPLLYPLPLKLHIANLKNGSIEEFTIRMILCGTCFLLCLHLVMEKGIPYELL</sequence>
<name>A0ABW9H2F6_9FIRM</name>
<reference evidence="2 3" key="1">
    <citation type="journal article" date="2016" name="Int. J. Syst. Evol. Microbiol.">
        <title>Peptococcus simiae sp. nov., isolated from rhesus macaque faeces and emended description of the genus Peptococcus.</title>
        <authorList>
            <person name="Shkoporov A.N."/>
            <person name="Efimov B.A."/>
            <person name="Kondova I."/>
            <person name="Ouwerling B."/>
            <person name="Chaplin A.V."/>
            <person name="Shcherbakova V.A."/>
            <person name="Langermans J.A.M."/>
        </authorList>
    </citation>
    <scope>NUCLEOTIDE SEQUENCE [LARGE SCALE GENOMIC DNA]</scope>
    <source>
        <strain evidence="2 3">M108</strain>
    </source>
</reference>
<evidence type="ECO:0000313" key="3">
    <source>
        <dbReference type="Proteomes" id="UP001631949"/>
    </source>
</evidence>
<dbReference type="RefSeq" id="WP_408977764.1">
    <property type="nucleotide sequence ID" value="NZ_JBJUVG010000010.1"/>
</dbReference>
<dbReference type="PANTHER" id="PTHR35531:SF1">
    <property type="entry name" value="INNER MEMBRANE PROTEIN YBCI-RELATED"/>
    <property type="match status" value="1"/>
</dbReference>
<evidence type="ECO:0000313" key="2">
    <source>
        <dbReference type="EMBL" id="MFM9414149.1"/>
    </source>
</evidence>
<dbReference type="Pfam" id="PF04307">
    <property type="entry name" value="YdjM"/>
    <property type="match status" value="1"/>
</dbReference>
<comment type="caution">
    <text evidence="2">The sequence shown here is derived from an EMBL/GenBank/DDBJ whole genome shotgun (WGS) entry which is preliminary data.</text>
</comment>
<keyword evidence="3" id="KW-1185">Reference proteome</keyword>
<dbReference type="Proteomes" id="UP001631949">
    <property type="component" value="Unassembled WGS sequence"/>
</dbReference>
<feature type="transmembrane region" description="Helical" evidence="1">
    <location>
        <begin position="142"/>
        <end position="161"/>
    </location>
</feature>
<gene>
    <name evidence="2" type="ORF">ACKQTC_07190</name>
</gene>
<evidence type="ECO:0000256" key="1">
    <source>
        <dbReference type="SAM" id="Phobius"/>
    </source>
</evidence>
<dbReference type="InterPro" id="IPR007404">
    <property type="entry name" value="YdjM-like"/>
</dbReference>
<dbReference type="PANTHER" id="PTHR35531">
    <property type="entry name" value="INNER MEMBRANE PROTEIN YBCI-RELATED"/>
    <property type="match status" value="1"/>
</dbReference>
<keyword evidence="1" id="KW-1133">Transmembrane helix</keyword>
<keyword evidence="1" id="KW-0812">Transmembrane</keyword>
<proteinExistence type="predicted"/>
<keyword evidence="2" id="KW-0378">Hydrolase</keyword>
<keyword evidence="1" id="KW-0472">Membrane</keyword>
<dbReference type="EMBL" id="JBJUVG010000010">
    <property type="protein sequence ID" value="MFM9414149.1"/>
    <property type="molecule type" value="Genomic_DNA"/>
</dbReference>